<dbReference type="PANTHER" id="PTHR33697">
    <property type="entry name" value="T17B22.17 PROTEIN-RELATED"/>
    <property type="match status" value="1"/>
</dbReference>
<evidence type="ECO:0000313" key="3">
    <source>
        <dbReference type="Proteomes" id="UP001054252"/>
    </source>
</evidence>
<feature type="region of interest" description="Disordered" evidence="1">
    <location>
        <begin position="24"/>
        <end position="66"/>
    </location>
</feature>
<dbReference type="PANTHER" id="PTHR33697:SF1">
    <property type="entry name" value="TUDOR_PWWP_MBT SUPERFAMILY PROTEIN"/>
    <property type="match status" value="1"/>
</dbReference>
<feature type="compositionally biased region" description="Basic and acidic residues" evidence="1">
    <location>
        <begin position="24"/>
        <end position="36"/>
    </location>
</feature>
<feature type="compositionally biased region" description="Polar residues" evidence="1">
    <location>
        <begin position="38"/>
        <end position="52"/>
    </location>
</feature>
<organism evidence="2 3">
    <name type="scientific">Rubroshorea leprosula</name>
    <dbReference type="NCBI Taxonomy" id="152421"/>
    <lineage>
        <taxon>Eukaryota</taxon>
        <taxon>Viridiplantae</taxon>
        <taxon>Streptophyta</taxon>
        <taxon>Embryophyta</taxon>
        <taxon>Tracheophyta</taxon>
        <taxon>Spermatophyta</taxon>
        <taxon>Magnoliopsida</taxon>
        <taxon>eudicotyledons</taxon>
        <taxon>Gunneridae</taxon>
        <taxon>Pentapetalae</taxon>
        <taxon>rosids</taxon>
        <taxon>malvids</taxon>
        <taxon>Malvales</taxon>
        <taxon>Dipterocarpaceae</taxon>
        <taxon>Rubroshorea</taxon>
    </lineage>
</organism>
<gene>
    <name evidence="2" type="ORF">SLEP1_g54812</name>
</gene>
<feature type="region of interest" description="Disordered" evidence="1">
    <location>
        <begin position="98"/>
        <end position="121"/>
    </location>
</feature>
<comment type="caution">
    <text evidence="2">The sequence shown here is derived from an EMBL/GenBank/DDBJ whole genome shotgun (WGS) entry which is preliminary data.</text>
</comment>
<protein>
    <submittedName>
        <fullName evidence="2">Uncharacterized protein</fullName>
    </submittedName>
</protein>
<dbReference type="EMBL" id="BPVZ01000242">
    <property type="protein sequence ID" value="GKV47964.1"/>
    <property type="molecule type" value="Genomic_DNA"/>
</dbReference>
<keyword evidence="3" id="KW-1185">Reference proteome</keyword>
<name>A0AAV5MG37_9ROSI</name>
<dbReference type="Proteomes" id="UP001054252">
    <property type="component" value="Unassembled WGS sequence"/>
</dbReference>
<reference evidence="2 3" key="1">
    <citation type="journal article" date="2021" name="Commun. Biol.">
        <title>The genome of Shorea leprosula (Dipterocarpaceae) highlights the ecological relevance of drought in aseasonal tropical rainforests.</title>
        <authorList>
            <person name="Ng K.K.S."/>
            <person name="Kobayashi M.J."/>
            <person name="Fawcett J.A."/>
            <person name="Hatakeyama M."/>
            <person name="Paape T."/>
            <person name="Ng C.H."/>
            <person name="Ang C.C."/>
            <person name="Tnah L.H."/>
            <person name="Lee C.T."/>
            <person name="Nishiyama T."/>
            <person name="Sese J."/>
            <person name="O'Brien M.J."/>
            <person name="Copetti D."/>
            <person name="Mohd Noor M.I."/>
            <person name="Ong R.C."/>
            <person name="Putra M."/>
            <person name="Sireger I.Z."/>
            <person name="Indrioko S."/>
            <person name="Kosugi Y."/>
            <person name="Izuno A."/>
            <person name="Isagi Y."/>
            <person name="Lee S.L."/>
            <person name="Shimizu K.K."/>
        </authorList>
    </citation>
    <scope>NUCLEOTIDE SEQUENCE [LARGE SCALE GENOMIC DNA]</scope>
    <source>
        <strain evidence="2">214</strain>
    </source>
</reference>
<dbReference type="InterPro" id="IPR044679">
    <property type="entry name" value="PWWP2-like"/>
</dbReference>
<feature type="compositionally biased region" description="Basic and acidic residues" evidence="1">
    <location>
        <begin position="53"/>
        <end position="66"/>
    </location>
</feature>
<accession>A0AAV5MG37</accession>
<proteinExistence type="predicted"/>
<dbReference type="AlphaFoldDB" id="A0AAV5MG37"/>
<evidence type="ECO:0000313" key="2">
    <source>
        <dbReference type="EMBL" id="GKV47964.1"/>
    </source>
</evidence>
<sequence>MKNVQREDVILHAFESESAWLGKKDHPDYFCKRDTLSGEDNGSARESPSMSHSGKEKEDMSDKGSESKMIQILPLVLALSSASFEELNHLDASRTQVVQGKRRRTLNDSEDDGTGGTKRMRGHEELGMGVVSKTKVQAEAVLEHVQRVNASTYDSNTGNCMPNVNAMNCSRGCSSSLKKREILSGKC</sequence>
<evidence type="ECO:0000256" key="1">
    <source>
        <dbReference type="SAM" id="MobiDB-lite"/>
    </source>
</evidence>